<dbReference type="OrthoDB" id="504689at2759"/>
<protein>
    <recommendedName>
        <fullName evidence="2">NAD(P)H dehydrogenase (quinone)</fullName>
        <ecNumber evidence="2">1.6.5.2</ecNumber>
    </recommendedName>
</protein>
<dbReference type="EC" id="1.6.5.2" evidence="2"/>
<dbReference type="AlphaFoldDB" id="A0A835Y003"/>
<gene>
    <name evidence="6" type="ORF">HYH03_007783</name>
</gene>
<dbReference type="PROSITE" id="PS50902">
    <property type="entry name" value="FLAVODOXIN_LIKE"/>
    <property type="match status" value="1"/>
</dbReference>
<dbReference type="GO" id="GO:0010181">
    <property type="term" value="F:FMN binding"/>
    <property type="evidence" value="ECO:0007669"/>
    <property type="project" value="InterPro"/>
</dbReference>
<dbReference type="InterPro" id="IPR029039">
    <property type="entry name" value="Flavoprotein-like_sf"/>
</dbReference>
<evidence type="ECO:0000256" key="3">
    <source>
        <dbReference type="ARBA" id="ARBA00047678"/>
    </source>
</evidence>
<dbReference type="GO" id="GO:0016020">
    <property type="term" value="C:membrane"/>
    <property type="evidence" value="ECO:0007669"/>
    <property type="project" value="TreeGrafter"/>
</dbReference>
<name>A0A835Y003_9CHLO</name>
<evidence type="ECO:0000259" key="5">
    <source>
        <dbReference type="PROSITE" id="PS50902"/>
    </source>
</evidence>
<keyword evidence="7" id="KW-1185">Reference proteome</keyword>
<dbReference type="PANTHER" id="PTHR30546:SF23">
    <property type="entry name" value="FLAVOPROTEIN-LIKE PROTEIN YCP4-RELATED"/>
    <property type="match status" value="1"/>
</dbReference>
<feature type="domain" description="Flavodoxin-like" evidence="5">
    <location>
        <begin position="1"/>
        <end position="143"/>
    </location>
</feature>
<dbReference type="SUPFAM" id="SSF52218">
    <property type="entry name" value="Flavoproteins"/>
    <property type="match status" value="1"/>
</dbReference>
<evidence type="ECO:0000313" key="6">
    <source>
        <dbReference type="EMBL" id="KAG2494147.1"/>
    </source>
</evidence>
<dbReference type="NCBIfam" id="NF002999">
    <property type="entry name" value="PRK03767.1"/>
    <property type="match status" value="1"/>
</dbReference>
<comment type="similarity">
    <text evidence="1">Belongs to the WrbA family.</text>
</comment>
<evidence type="ECO:0000256" key="2">
    <source>
        <dbReference type="ARBA" id="ARBA00012648"/>
    </source>
</evidence>
<comment type="catalytic activity">
    <reaction evidence="3">
        <text>a quinone + NADH + H(+) = a quinol + NAD(+)</text>
        <dbReference type="Rhea" id="RHEA:46160"/>
        <dbReference type="ChEBI" id="CHEBI:15378"/>
        <dbReference type="ChEBI" id="CHEBI:24646"/>
        <dbReference type="ChEBI" id="CHEBI:57540"/>
        <dbReference type="ChEBI" id="CHEBI:57945"/>
        <dbReference type="ChEBI" id="CHEBI:132124"/>
        <dbReference type="EC" id="1.6.5.2"/>
    </reaction>
</comment>
<evidence type="ECO:0000313" key="7">
    <source>
        <dbReference type="Proteomes" id="UP000612055"/>
    </source>
</evidence>
<comment type="catalytic activity">
    <reaction evidence="4">
        <text>a quinone + NADPH + H(+) = a quinol + NADP(+)</text>
        <dbReference type="Rhea" id="RHEA:46164"/>
        <dbReference type="ChEBI" id="CHEBI:15378"/>
        <dbReference type="ChEBI" id="CHEBI:24646"/>
        <dbReference type="ChEBI" id="CHEBI:57783"/>
        <dbReference type="ChEBI" id="CHEBI:58349"/>
        <dbReference type="ChEBI" id="CHEBI:132124"/>
        <dbReference type="EC" id="1.6.5.2"/>
    </reaction>
</comment>
<organism evidence="6 7">
    <name type="scientific">Edaphochlamys debaryana</name>
    <dbReference type="NCBI Taxonomy" id="47281"/>
    <lineage>
        <taxon>Eukaryota</taxon>
        <taxon>Viridiplantae</taxon>
        <taxon>Chlorophyta</taxon>
        <taxon>core chlorophytes</taxon>
        <taxon>Chlorophyceae</taxon>
        <taxon>CS clade</taxon>
        <taxon>Chlamydomonadales</taxon>
        <taxon>Chlamydomonadales incertae sedis</taxon>
        <taxon>Edaphochlamys</taxon>
    </lineage>
</organism>
<evidence type="ECO:0000256" key="1">
    <source>
        <dbReference type="ARBA" id="ARBA00006961"/>
    </source>
</evidence>
<accession>A0A835Y003</accession>
<dbReference type="PANTHER" id="PTHR30546">
    <property type="entry name" value="FLAVODOXIN-RELATED PROTEIN WRBA-RELATED"/>
    <property type="match status" value="1"/>
</dbReference>
<dbReference type="EMBL" id="JAEHOE010000033">
    <property type="protein sequence ID" value="KAG2494147.1"/>
    <property type="molecule type" value="Genomic_DNA"/>
</dbReference>
<proteinExistence type="inferred from homology"/>
<comment type="caution">
    <text evidence="6">The sequence shown here is derived from an EMBL/GenBank/DDBJ whole genome shotgun (WGS) entry which is preliminary data.</text>
</comment>
<sequence>MHAPPKADYPIIDPHTLPDADGFVFGFPTRFGMMASQMKAFFDSTGSLWQKGALHGKPASMFTSTASQGGGQETTIMTAVTQLTHHGMIFVPAGYSAGGVMFGVDKAQGGSPWGAGCLAGADGSRQPSEAELAEAENTGKQLATVAKKLKA</sequence>
<dbReference type="Proteomes" id="UP000612055">
    <property type="component" value="Unassembled WGS sequence"/>
</dbReference>
<dbReference type="Pfam" id="PF03358">
    <property type="entry name" value="FMN_red"/>
    <property type="match status" value="1"/>
</dbReference>
<dbReference type="GO" id="GO:0003955">
    <property type="term" value="F:NAD(P)H dehydrogenase (quinone) activity"/>
    <property type="evidence" value="ECO:0007669"/>
    <property type="project" value="UniProtKB-EC"/>
</dbReference>
<dbReference type="InterPro" id="IPR008254">
    <property type="entry name" value="Flavodoxin/NO_synth"/>
</dbReference>
<dbReference type="InterPro" id="IPR005025">
    <property type="entry name" value="FMN_Rdtase-like_dom"/>
</dbReference>
<dbReference type="Gene3D" id="3.40.50.360">
    <property type="match status" value="1"/>
</dbReference>
<dbReference type="NCBIfam" id="TIGR01755">
    <property type="entry name" value="flav_wrbA"/>
    <property type="match status" value="1"/>
</dbReference>
<reference evidence="6" key="1">
    <citation type="journal article" date="2020" name="bioRxiv">
        <title>Comparative genomics of Chlamydomonas.</title>
        <authorList>
            <person name="Craig R.J."/>
            <person name="Hasan A.R."/>
            <person name="Ness R.W."/>
            <person name="Keightley P.D."/>
        </authorList>
    </citation>
    <scope>NUCLEOTIDE SEQUENCE</scope>
    <source>
        <strain evidence="6">CCAP 11/70</strain>
    </source>
</reference>
<evidence type="ECO:0000256" key="4">
    <source>
        <dbReference type="ARBA" id="ARBA00048983"/>
    </source>
</evidence>
<dbReference type="InterPro" id="IPR010089">
    <property type="entry name" value="Flavoprotein_WrbA-like"/>
</dbReference>
<dbReference type="FunFam" id="3.40.50.360:FF:000001">
    <property type="entry name" value="NAD(P)H dehydrogenase (Quinone) FQR1-like"/>
    <property type="match status" value="1"/>
</dbReference>